<reference evidence="3" key="1">
    <citation type="journal article" date="2012" name="Nat. Biotechnol.">
        <title>Reference genome sequence of the model plant Setaria.</title>
        <authorList>
            <person name="Bennetzen J.L."/>
            <person name="Schmutz J."/>
            <person name="Wang H."/>
            <person name="Percifield R."/>
            <person name="Hawkins J."/>
            <person name="Pontaroli A.C."/>
            <person name="Estep M."/>
            <person name="Feng L."/>
            <person name="Vaughn J.N."/>
            <person name="Grimwood J."/>
            <person name="Jenkins J."/>
            <person name="Barry K."/>
            <person name="Lindquist E."/>
            <person name="Hellsten U."/>
            <person name="Deshpande S."/>
            <person name="Wang X."/>
            <person name="Wu X."/>
            <person name="Mitros T."/>
            <person name="Triplett J."/>
            <person name="Yang X."/>
            <person name="Ye C.Y."/>
            <person name="Mauro-Herrera M."/>
            <person name="Wang L."/>
            <person name="Li P."/>
            <person name="Sharma M."/>
            <person name="Sharma R."/>
            <person name="Ronald P.C."/>
            <person name="Panaud O."/>
            <person name="Kellogg E.A."/>
            <person name="Brutnell T.P."/>
            <person name="Doust A.N."/>
            <person name="Tuskan G.A."/>
            <person name="Rokhsar D."/>
            <person name="Devos K.M."/>
        </authorList>
    </citation>
    <scope>NUCLEOTIDE SEQUENCE [LARGE SCALE GENOMIC DNA]</scope>
    <source>
        <strain evidence="3">cv. Yugu1</strain>
    </source>
</reference>
<keyword evidence="3" id="KW-1185">Reference proteome</keyword>
<dbReference type="Gramene" id="KQL04457">
    <property type="protein sequence ID" value="KQL04457"/>
    <property type="gene ID" value="SETIT_003674mg"/>
</dbReference>
<keyword evidence="1" id="KW-1133">Transmembrane helix</keyword>
<feature type="transmembrane region" description="Helical" evidence="1">
    <location>
        <begin position="37"/>
        <end position="57"/>
    </location>
</feature>
<dbReference type="Proteomes" id="UP000004995">
    <property type="component" value="Unassembled WGS sequence"/>
</dbReference>
<dbReference type="InParanoid" id="K3XP51"/>
<dbReference type="EMBL" id="AGNK02002869">
    <property type="status" value="NOT_ANNOTATED_CDS"/>
    <property type="molecule type" value="Genomic_DNA"/>
</dbReference>
<evidence type="ECO:0000313" key="3">
    <source>
        <dbReference type="Proteomes" id="UP000004995"/>
    </source>
</evidence>
<accession>K3XP51</accession>
<keyword evidence="1" id="KW-0472">Membrane</keyword>
<reference evidence="2" key="2">
    <citation type="submission" date="2018-08" db="UniProtKB">
        <authorList>
            <consortium name="EnsemblPlants"/>
        </authorList>
    </citation>
    <scope>IDENTIFICATION</scope>
    <source>
        <strain evidence="2">Yugu1</strain>
    </source>
</reference>
<organism evidence="2 3">
    <name type="scientific">Setaria italica</name>
    <name type="common">Foxtail millet</name>
    <name type="synonym">Panicum italicum</name>
    <dbReference type="NCBI Taxonomy" id="4555"/>
    <lineage>
        <taxon>Eukaryota</taxon>
        <taxon>Viridiplantae</taxon>
        <taxon>Streptophyta</taxon>
        <taxon>Embryophyta</taxon>
        <taxon>Tracheophyta</taxon>
        <taxon>Spermatophyta</taxon>
        <taxon>Magnoliopsida</taxon>
        <taxon>Liliopsida</taxon>
        <taxon>Poales</taxon>
        <taxon>Poaceae</taxon>
        <taxon>PACMAD clade</taxon>
        <taxon>Panicoideae</taxon>
        <taxon>Panicodae</taxon>
        <taxon>Paniceae</taxon>
        <taxon>Cenchrinae</taxon>
        <taxon>Setaria</taxon>
    </lineage>
</organism>
<name>K3XP51_SETIT</name>
<evidence type="ECO:0000313" key="2">
    <source>
        <dbReference type="EnsemblPlants" id="KQL04457"/>
    </source>
</evidence>
<protein>
    <submittedName>
        <fullName evidence="2">Uncharacterized protein</fullName>
    </submittedName>
</protein>
<dbReference type="AlphaFoldDB" id="K3XP51"/>
<dbReference type="HOGENOM" id="CLU_2946066_0_0_1"/>
<proteinExistence type="predicted"/>
<evidence type="ECO:0000256" key="1">
    <source>
        <dbReference type="SAM" id="Phobius"/>
    </source>
</evidence>
<feature type="transmembrane region" description="Helical" evidence="1">
    <location>
        <begin position="6"/>
        <end position="25"/>
    </location>
</feature>
<sequence length="60" mass="6957">MIASTAILIVTYNVLLFFFFFPMLLQIIVQVSHCLYLVMWMCCQIVNPAIAMANYGWMDC</sequence>
<keyword evidence="1" id="KW-0812">Transmembrane</keyword>
<dbReference type="EnsemblPlants" id="KQL04457">
    <property type="protein sequence ID" value="KQL04457"/>
    <property type="gene ID" value="SETIT_003674mg"/>
</dbReference>